<keyword evidence="3" id="KW-1003">Cell membrane</keyword>
<organism evidence="9 10">
    <name type="scientific">Lysinibacillus odysseyi 34hs-1 = NBRC 100172</name>
    <dbReference type="NCBI Taxonomy" id="1220589"/>
    <lineage>
        <taxon>Bacteria</taxon>
        <taxon>Bacillati</taxon>
        <taxon>Bacillota</taxon>
        <taxon>Bacilli</taxon>
        <taxon>Bacillales</taxon>
        <taxon>Bacillaceae</taxon>
        <taxon>Lysinibacillus</taxon>
    </lineage>
</organism>
<dbReference type="RefSeq" id="WP_036159186.1">
    <property type="nucleotide sequence ID" value="NZ_AVCX01000001.1"/>
</dbReference>
<dbReference type="GO" id="GO:0009246">
    <property type="term" value="P:enterobacterial common antigen biosynthetic process"/>
    <property type="evidence" value="ECO:0007669"/>
    <property type="project" value="TreeGrafter"/>
</dbReference>
<reference evidence="9 10" key="1">
    <citation type="submission" date="2014-02" db="EMBL/GenBank/DDBJ databases">
        <title>Draft genome sequence of Lysinibacillus odysseyi NBRC 100172.</title>
        <authorList>
            <person name="Zhang F."/>
            <person name="Wang G."/>
            <person name="Zhang L."/>
        </authorList>
    </citation>
    <scope>NUCLEOTIDE SEQUENCE [LARGE SCALE GENOMIC DNA]</scope>
    <source>
        <strain evidence="9 10">NBRC 100172</strain>
    </source>
</reference>
<evidence type="ECO:0000313" key="9">
    <source>
        <dbReference type="EMBL" id="KGR82034.1"/>
    </source>
</evidence>
<evidence type="ECO:0000256" key="7">
    <source>
        <dbReference type="SAM" id="Phobius"/>
    </source>
</evidence>
<dbReference type="OrthoDB" id="65129at2"/>
<proteinExistence type="inferred from homology"/>
<feature type="transmembrane region" description="Helical" evidence="7">
    <location>
        <begin position="291"/>
        <end position="309"/>
    </location>
</feature>
<evidence type="ECO:0000256" key="5">
    <source>
        <dbReference type="ARBA" id="ARBA00022989"/>
    </source>
</evidence>
<gene>
    <name evidence="9" type="ORF">CD32_22335</name>
</gene>
<dbReference type="Pfam" id="PF01757">
    <property type="entry name" value="Acyl_transf_3"/>
    <property type="match status" value="1"/>
</dbReference>
<dbReference type="GO" id="GO:0005886">
    <property type="term" value="C:plasma membrane"/>
    <property type="evidence" value="ECO:0007669"/>
    <property type="project" value="UniProtKB-SubCell"/>
</dbReference>
<dbReference type="Proteomes" id="UP000030437">
    <property type="component" value="Unassembled WGS sequence"/>
</dbReference>
<dbReference type="eggNOG" id="COG1835">
    <property type="taxonomic scope" value="Bacteria"/>
</dbReference>
<keyword evidence="4 7" id="KW-0812">Transmembrane</keyword>
<comment type="subcellular location">
    <subcellularLocation>
        <location evidence="1">Cell membrane</location>
        <topology evidence="1">Multi-pass membrane protein</topology>
    </subcellularLocation>
</comment>
<protein>
    <recommendedName>
        <fullName evidence="8">Acyltransferase 3 domain-containing protein</fullName>
    </recommendedName>
</protein>
<feature type="transmembrane region" description="Helical" evidence="7">
    <location>
        <begin position="12"/>
        <end position="31"/>
    </location>
</feature>
<feature type="transmembrane region" description="Helical" evidence="7">
    <location>
        <begin position="163"/>
        <end position="182"/>
    </location>
</feature>
<feature type="transmembrane region" description="Helical" evidence="7">
    <location>
        <begin position="321"/>
        <end position="340"/>
    </location>
</feature>
<feature type="transmembrane region" description="Helical" evidence="7">
    <location>
        <begin position="51"/>
        <end position="69"/>
    </location>
</feature>
<comment type="similarity">
    <text evidence="2">Belongs to the acyltransferase 3 family.</text>
</comment>
<dbReference type="STRING" id="1220589.CD32_22335"/>
<evidence type="ECO:0000256" key="1">
    <source>
        <dbReference type="ARBA" id="ARBA00004651"/>
    </source>
</evidence>
<evidence type="ECO:0000256" key="2">
    <source>
        <dbReference type="ARBA" id="ARBA00007400"/>
    </source>
</evidence>
<dbReference type="GO" id="GO:0016413">
    <property type="term" value="F:O-acetyltransferase activity"/>
    <property type="evidence" value="ECO:0007669"/>
    <property type="project" value="TreeGrafter"/>
</dbReference>
<evidence type="ECO:0000256" key="4">
    <source>
        <dbReference type="ARBA" id="ARBA00022692"/>
    </source>
</evidence>
<accession>A0A0A3IBC7</accession>
<feature type="domain" description="Acyltransferase 3" evidence="8">
    <location>
        <begin position="9"/>
        <end position="340"/>
    </location>
</feature>
<feature type="transmembrane region" description="Helical" evidence="7">
    <location>
        <begin position="130"/>
        <end position="154"/>
    </location>
</feature>
<dbReference type="PANTHER" id="PTHR40074">
    <property type="entry name" value="O-ACETYLTRANSFERASE WECH"/>
    <property type="match status" value="1"/>
</dbReference>
<sequence length="360" mass="43084">MEKQKEKIESLKFMRVTAMLLVVLIHVTGGALGKLSVDEPLYFIYLLLNRFTRFEGAVFVFLSGLLLFYNYASRPFTRNTWGNFYKKRFLYILAPFFVWSIFYEWFALYIDLRTYEGIGPIVQSIFTGHSFYQLYFILILVQLYFLLPVFIYLVHKFHWFKKYLPLIGIAIEVVMQTVMKHYGIHFGFPLFTVYIASFFFGGWVGIYYSRLKTEWTKRRLLLAVIFTTILGLLYTVLYYYRNIVGIQDIPYIPFKLLSVVYFLAACYVLFKVSISLEQYGSARLNKWAEHLRIYSFGFYLVHPWLLYVWQQILLPETTAQYHIYMLIRYITVLISCYLFIRAVHRLFPRAWMLFGKLPQK</sequence>
<dbReference type="PANTHER" id="PTHR40074:SF2">
    <property type="entry name" value="O-ACETYLTRANSFERASE WECH"/>
    <property type="match status" value="1"/>
</dbReference>
<evidence type="ECO:0000256" key="6">
    <source>
        <dbReference type="ARBA" id="ARBA00023136"/>
    </source>
</evidence>
<evidence type="ECO:0000259" key="8">
    <source>
        <dbReference type="Pfam" id="PF01757"/>
    </source>
</evidence>
<keyword evidence="5 7" id="KW-1133">Transmembrane helix</keyword>
<dbReference type="EMBL" id="JPVP01000060">
    <property type="protein sequence ID" value="KGR82034.1"/>
    <property type="molecule type" value="Genomic_DNA"/>
</dbReference>
<feature type="transmembrane region" description="Helical" evidence="7">
    <location>
        <begin position="89"/>
        <end position="110"/>
    </location>
</feature>
<feature type="transmembrane region" description="Helical" evidence="7">
    <location>
        <begin position="220"/>
        <end position="240"/>
    </location>
</feature>
<name>A0A0A3IBC7_9BACI</name>
<dbReference type="InterPro" id="IPR002656">
    <property type="entry name" value="Acyl_transf_3_dom"/>
</dbReference>
<evidence type="ECO:0000256" key="3">
    <source>
        <dbReference type="ARBA" id="ARBA00022475"/>
    </source>
</evidence>
<evidence type="ECO:0000313" key="10">
    <source>
        <dbReference type="Proteomes" id="UP000030437"/>
    </source>
</evidence>
<comment type="caution">
    <text evidence="9">The sequence shown here is derived from an EMBL/GenBank/DDBJ whole genome shotgun (WGS) entry which is preliminary data.</text>
</comment>
<keyword evidence="10" id="KW-1185">Reference proteome</keyword>
<feature type="transmembrane region" description="Helical" evidence="7">
    <location>
        <begin position="252"/>
        <end position="270"/>
    </location>
</feature>
<dbReference type="AlphaFoldDB" id="A0A0A3IBC7"/>
<keyword evidence="6 7" id="KW-0472">Membrane</keyword>
<feature type="transmembrane region" description="Helical" evidence="7">
    <location>
        <begin position="188"/>
        <end position="208"/>
    </location>
</feature>